<accession>H8GL92</accession>
<sequence>MAVKQPSPHPKHRLDLVAGWRDGILTALTLASGRLLDADTPIDAGLALRVATAAAVSGGFILFVAHYAELRSELIHAERQLNLRSHGCLAATRLGRMALYNALIAGICSFCGALLPLLLGVLMPQVSWCAIVVALGVLALLGGVLLAYIGSRLEII</sequence>
<feature type="transmembrane region" description="Helical" evidence="1">
    <location>
        <begin position="46"/>
        <end position="68"/>
    </location>
</feature>
<keyword evidence="1" id="KW-0812">Transmembrane</keyword>
<dbReference type="AlphaFoldDB" id="H8GL92"/>
<keyword evidence="3" id="KW-1185">Reference proteome</keyword>
<keyword evidence="1" id="KW-0472">Membrane</keyword>
<dbReference type="Proteomes" id="UP000005090">
    <property type="component" value="Chromosome"/>
</dbReference>
<dbReference type="eggNOG" id="ENOG50332HZ">
    <property type="taxonomic scope" value="Bacteria"/>
</dbReference>
<feature type="transmembrane region" description="Helical" evidence="1">
    <location>
        <begin position="99"/>
        <end position="119"/>
    </location>
</feature>
<organism evidence="2 3">
    <name type="scientific">Methylomicrobium album BG8</name>
    <dbReference type="NCBI Taxonomy" id="686340"/>
    <lineage>
        <taxon>Bacteria</taxon>
        <taxon>Pseudomonadati</taxon>
        <taxon>Pseudomonadota</taxon>
        <taxon>Gammaproteobacteria</taxon>
        <taxon>Methylococcales</taxon>
        <taxon>Methylococcaceae</taxon>
        <taxon>Methylomicrobium</taxon>
    </lineage>
</organism>
<gene>
    <name evidence="2" type="ORF">Metal_0228</name>
</gene>
<evidence type="ECO:0000313" key="3">
    <source>
        <dbReference type="Proteomes" id="UP000005090"/>
    </source>
</evidence>
<dbReference type="EMBL" id="CM001475">
    <property type="protein sequence ID" value="EIC28091.1"/>
    <property type="molecule type" value="Genomic_DNA"/>
</dbReference>
<protein>
    <submittedName>
        <fullName evidence="2">Uncharacterized protein</fullName>
    </submittedName>
</protein>
<name>H8GL92_METAL</name>
<reference evidence="2 3" key="1">
    <citation type="journal article" date="2013" name="Genome Announc.">
        <title>Genome Sequence of the Obligate Gammaproteobacterial Methanotroph Methylomicrobium album Strain BG8.</title>
        <authorList>
            <person name="Kits K.D."/>
            <person name="Kalyuzhnaya M.G."/>
            <person name="Klotz M.G."/>
            <person name="Jetten M.S."/>
            <person name="Op den Camp H.J."/>
            <person name="Vuilleumier S."/>
            <person name="Bringel F."/>
            <person name="Dispirito A.A."/>
            <person name="Murrell J.C."/>
            <person name="Bruce D."/>
            <person name="Cheng J.F."/>
            <person name="Copeland A."/>
            <person name="Goodwin L."/>
            <person name="Hauser L."/>
            <person name="Lajus A."/>
            <person name="Land M.L."/>
            <person name="Lapidus A."/>
            <person name="Lucas S."/>
            <person name="Medigue C."/>
            <person name="Pitluck S."/>
            <person name="Woyke T."/>
            <person name="Zeytun A."/>
            <person name="Stein L.Y."/>
        </authorList>
    </citation>
    <scope>NUCLEOTIDE SEQUENCE [LARGE SCALE GENOMIC DNA]</scope>
    <source>
        <strain evidence="2 3">BG8</strain>
    </source>
</reference>
<keyword evidence="1" id="KW-1133">Transmembrane helix</keyword>
<evidence type="ECO:0000256" key="1">
    <source>
        <dbReference type="SAM" id="Phobius"/>
    </source>
</evidence>
<dbReference type="HOGENOM" id="CLU_2274023_0_0_6"/>
<proteinExistence type="predicted"/>
<evidence type="ECO:0000313" key="2">
    <source>
        <dbReference type="EMBL" id="EIC28091.1"/>
    </source>
</evidence>
<feature type="transmembrane region" description="Helical" evidence="1">
    <location>
        <begin position="125"/>
        <end position="149"/>
    </location>
</feature>